<reference evidence="10 11" key="2">
    <citation type="submission" date="2019-08" db="EMBL/GenBank/DDBJ databases">
        <authorList>
            <person name="Henke P."/>
        </authorList>
    </citation>
    <scope>NUCLEOTIDE SEQUENCE [LARGE SCALE GENOMIC DNA]</scope>
    <source>
        <strain evidence="10">Phe10_nw2017</strain>
    </source>
</reference>
<keyword evidence="2 8" id="KW-0808">Transferase</keyword>
<evidence type="ECO:0000256" key="6">
    <source>
        <dbReference type="ARBA" id="ARBA00023098"/>
    </source>
</evidence>
<evidence type="ECO:0000313" key="11">
    <source>
        <dbReference type="Proteomes" id="UP000321083"/>
    </source>
</evidence>
<dbReference type="NCBIfam" id="TIGR00516">
    <property type="entry name" value="acpS"/>
    <property type="match status" value="1"/>
</dbReference>
<keyword evidence="7 8" id="KW-0275">Fatty acid biosynthesis</keyword>
<dbReference type="InterPro" id="IPR008278">
    <property type="entry name" value="4-PPantetheinyl_Trfase_dom"/>
</dbReference>
<comment type="catalytic activity">
    <reaction evidence="8">
        <text>apo-[ACP] + CoA = holo-[ACP] + adenosine 3',5'-bisphosphate + H(+)</text>
        <dbReference type="Rhea" id="RHEA:12068"/>
        <dbReference type="Rhea" id="RHEA-COMP:9685"/>
        <dbReference type="Rhea" id="RHEA-COMP:9690"/>
        <dbReference type="ChEBI" id="CHEBI:15378"/>
        <dbReference type="ChEBI" id="CHEBI:29999"/>
        <dbReference type="ChEBI" id="CHEBI:57287"/>
        <dbReference type="ChEBI" id="CHEBI:58343"/>
        <dbReference type="ChEBI" id="CHEBI:64479"/>
        <dbReference type="EC" id="2.7.8.7"/>
    </reaction>
</comment>
<comment type="subcellular location">
    <subcellularLocation>
        <location evidence="8">Cytoplasm</location>
    </subcellularLocation>
</comment>
<dbReference type="NCBIfam" id="TIGR00556">
    <property type="entry name" value="pantethn_trn"/>
    <property type="match status" value="1"/>
</dbReference>
<evidence type="ECO:0000259" key="9">
    <source>
        <dbReference type="Pfam" id="PF01648"/>
    </source>
</evidence>
<dbReference type="InterPro" id="IPR004568">
    <property type="entry name" value="Ppantetheine-prot_Trfase_dom"/>
</dbReference>
<dbReference type="GO" id="GO:0000287">
    <property type="term" value="F:magnesium ion binding"/>
    <property type="evidence" value="ECO:0007669"/>
    <property type="project" value="UniProtKB-UniRule"/>
</dbReference>
<keyword evidence="11" id="KW-1185">Reference proteome</keyword>
<comment type="caution">
    <text evidence="10">The sequence shown here is derived from an EMBL/GenBank/DDBJ whole genome shotgun (WGS) entry which is preliminary data.</text>
</comment>
<comment type="function">
    <text evidence="8">Transfers the 4'-phosphopantetheine moiety from coenzyme A to a Ser of acyl-carrier-protein.</text>
</comment>
<organism evidence="10 11">
    <name type="scientific">Planctomyces bekefii</name>
    <dbReference type="NCBI Taxonomy" id="1653850"/>
    <lineage>
        <taxon>Bacteria</taxon>
        <taxon>Pseudomonadati</taxon>
        <taxon>Planctomycetota</taxon>
        <taxon>Planctomycetia</taxon>
        <taxon>Planctomycetales</taxon>
        <taxon>Planctomycetaceae</taxon>
        <taxon>Planctomyces</taxon>
    </lineage>
</organism>
<comment type="similarity">
    <text evidence="8">Belongs to the P-Pant transferase superfamily. AcpS family.</text>
</comment>
<feature type="domain" description="4'-phosphopantetheinyl transferase" evidence="9">
    <location>
        <begin position="4"/>
        <end position="120"/>
    </location>
</feature>
<dbReference type="GO" id="GO:0008897">
    <property type="term" value="F:holo-[acyl-carrier-protein] synthase activity"/>
    <property type="evidence" value="ECO:0007669"/>
    <property type="project" value="UniProtKB-UniRule"/>
</dbReference>
<name>A0A5C6M3R3_9PLAN</name>
<evidence type="ECO:0000256" key="2">
    <source>
        <dbReference type="ARBA" id="ARBA00022679"/>
    </source>
</evidence>
<dbReference type="SUPFAM" id="SSF56214">
    <property type="entry name" value="4'-phosphopantetheinyl transferase"/>
    <property type="match status" value="1"/>
</dbReference>
<evidence type="ECO:0000256" key="3">
    <source>
        <dbReference type="ARBA" id="ARBA00022723"/>
    </source>
</evidence>
<keyword evidence="6 8" id="KW-0443">Lipid metabolism</keyword>
<keyword evidence="3 8" id="KW-0479">Metal-binding</keyword>
<evidence type="ECO:0000256" key="7">
    <source>
        <dbReference type="ARBA" id="ARBA00023160"/>
    </source>
</evidence>
<protein>
    <recommendedName>
        <fullName evidence="8">Holo-[acyl-carrier-protein] synthase</fullName>
        <shortName evidence="8">Holo-ACP synthase</shortName>
        <ecNumber evidence="8">2.7.8.7</ecNumber>
    </recommendedName>
    <alternativeName>
        <fullName evidence="8">4'-phosphopantetheinyl transferase AcpS</fullName>
    </alternativeName>
</protein>
<dbReference type="GO" id="GO:0006633">
    <property type="term" value="P:fatty acid biosynthetic process"/>
    <property type="evidence" value="ECO:0007669"/>
    <property type="project" value="UniProtKB-UniRule"/>
</dbReference>
<evidence type="ECO:0000313" key="10">
    <source>
        <dbReference type="EMBL" id="TWW07884.1"/>
    </source>
</evidence>
<keyword evidence="5 8" id="KW-0460">Magnesium</keyword>
<proteinExistence type="inferred from homology"/>
<accession>A0A5C6M3R3</accession>
<sequence>MIGGLGTDIVEISRIREMLERHGSHFVDRCFTRGEIEYATKHRDPTLRYAGRWAAKEAVVKVLGTGFVQGITFHDVEVVSLHTGQPTVQLSGRAAEIAAEQGIVSILLSISHAREYAVATAIGIRSGL</sequence>
<dbReference type="Pfam" id="PF01648">
    <property type="entry name" value="ACPS"/>
    <property type="match status" value="1"/>
</dbReference>
<comment type="cofactor">
    <cofactor evidence="8">
        <name>Mg(2+)</name>
        <dbReference type="ChEBI" id="CHEBI:18420"/>
    </cofactor>
</comment>
<evidence type="ECO:0000256" key="5">
    <source>
        <dbReference type="ARBA" id="ARBA00022842"/>
    </source>
</evidence>
<reference evidence="10 11" key="1">
    <citation type="submission" date="2019-08" db="EMBL/GenBank/DDBJ databases">
        <title>100 year-old enigma solved: identification of Planctomyces bekefii, the type genus and species of the phylum Planctomycetes.</title>
        <authorList>
            <person name="Svetlana D.N."/>
            <person name="Overmann J."/>
        </authorList>
    </citation>
    <scope>NUCLEOTIDE SEQUENCE [LARGE SCALE GENOMIC DNA]</scope>
    <source>
        <strain evidence="10">Phe10_nw2017</strain>
    </source>
</reference>
<dbReference type="AlphaFoldDB" id="A0A5C6M3R3"/>
<keyword evidence="1 8" id="KW-0444">Lipid biosynthesis</keyword>
<dbReference type="InterPro" id="IPR037143">
    <property type="entry name" value="4-PPantetheinyl_Trfase_dom_sf"/>
</dbReference>
<keyword evidence="4 8" id="KW-0276">Fatty acid metabolism</keyword>
<dbReference type="Proteomes" id="UP000321083">
    <property type="component" value="Unassembled WGS sequence"/>
</dbReference>
<gene>
    <name evidence="8 10" type="primary">acpS</name>
    <name evidence="10" type="ORF">E3A20_29880</name>
</gene>
<dbReference type="HAMAP" id="MF_00101">
    <property type="entry name" value="AcpS"/>
    <property type="match status" value="1"/>
</dbReference>
<dbReference type="EC" id="2.7.8.7" evidence="8"/>
<dbReference type="EMBL" id="SRHE01000962">
    <property type="protein sequence ID" value="TWW07884.1"/>
    <property type="molecule type" value="Genomic_DNA"/>
</dbReference>
<evidence type="ECO:0000256" key="1">
    <source>
        <dbReference type="ARBA" id="ARBA00022516"/>
    </source>
</evidence>
<dbReference type="Gene3D" id="3.90.470.20">
    <property type="entry name" value="4'-phosphopantetheinyl transferase domain"/>
    <property type="match status" value="1"/>
</dbReference>
<keyword evidence="8" id="KW-0963">Cytoplasm</keyword>
<feature type="binding site" evidence="8">
    <location>
        <position position="57"/>
    </location>
    <ligand>
        <name>Mg(2+)</name>
        <dbReference type="ChEBI" id="CHEBI:18420"/>
    </ligand>
</feature>
<feature type="binding site" evidence="8">
    <location>
        <position position="8"/>
    </location>
    <ligand>
        <name>Mg(2+)</name>
        <dbReference type="ChEBI" id="CHEBI:18420"/>
    </ligand>
</feature>
<evidence type="ECO:0000256" key="8">
    <source>
        <dbReference type="HAMAP-Rule" id="MF_00101"/>
    </source>
</evidence>
<dbReference type="InterPro" id="IPR002582">
    <property type="entry name" value="ACPS"/>
</dbReference>
<dbReference type="GO" id="GO:0005737">
    <property type="term" value="C:cytoplasm"/>
    <property type="evidence" value="ECO:0007669"/>
    <property type="project" value="UniProtKB-SubCell"/>
</dbReference>
<evidence type="ECO:0000256" key="4">
    <source>
        <dbReference type="ARBA" id="ARBA00022832"/>
    </source>
</evidence>